<dbReference type="EMBL" id="LT158599">
    <property type="protein sequence ID" value="CVK34598.1"/>
    <property type="molecule type" value="Genomic_DNA"/>
</dbReference>
<reference evidence="1 2" key="1">
    <citation type="submission" date="2016-01" db="EMBL/GenBank/DDBJ databases">
        <authorList>
            <person name="Manzoor S."/>
        </authorList>
    </citation>
    <scope>NUCLEOTIDE SEQUENCE [LARGE SCALE GENOMIC DNA]</scope>
    <source>
        <strain evidence="1">Methanoculleus sp MAB1</strain>
    </source>
</reference>
<gene>
    <name evidence="1" type="ORF">MMAB1_3385</name>
</gene>
<evidence type="ECO:0000313" key="2">
    <source>
        <dbReference type="Proteomes" id="UP000069850"/>
    </source>
</evidence>
<sequence>MLVEMGNSGAEKVVAIVRKSLEAKGMRFVSSATTLESDVDAGRFDRTVEEFARTIVEAAAPAA</sequence>
<dbReference type="KEGG" id="mema:MMAB1_3385"/>
<dbReference type="AlphaFoldDB" id="A0A0X8XZ09"/>
<accession>A0A0X8XZ09</accession>
<name>A0A0X8XZ09_9EURY</name>
<organism evidence="1 2">
    <name type="scientific">Methanoculleus bourgensis</name>
    <dbReference type="NCBI Taxonomy" id="83986"/>
    <lineage>
        <taxon>Archaea</taxon>
        <taxon>Methanobacteriati</taxon>
        <taxon>Methanobacteriota</taxon>
        <taxon>Stenosarchaea group</taxon>
        <taxon>Methanomicrobia</taxon>
        <taxon>Methanomicrobiales</taxon>
        <taxon>Methanomicrobiaceae</taxon>
        <taxon>Methanoculleus</taxon>
    </lineage>
</organism>
<proteinExistence type="predicted"/>
<protein>
    <submittedName>
        <fullName evidence="1">Uncharacterized protein</fullName>
    </submittedName>
</protein>
<dbReference type="Proteomes" id="UP000069850">
    <property type="component" value="Chromosome 1"/>
</dbReference>
<evidence type="ECO:0000313" key="1">
    <source>
        <dbReference type="EMBL" id="CVK34598.1"/>
    </source>
</evidence>